<sequence>MQVSKKSKKSKRSKKSKQTKDSAVSIKLTAMHRKQKEVARVLALKQEILLKSEVSYLEYQEIRGEIERLNGLKESFTRRVEKLKQQDK</sequence>
<gene>
    <name evidence="3" type="primary">Dana\GF26254</name>
    <name evidence="3" type="ORF">GF26254</name>
</gene>
<evidence type="ECO:0000313" key="3">
    <source>
        <dbReference type="EMBL" id="KPU73182.1"/>
    </source>
</evidence>
<evidence type="ECO:0000313" key="4">
    <source>
        <dbReference type="Proteomes" id="UP000007801"/>
    </source>
</evidence>
<dbReference type="AlphaFoldDB" id="A0A0P9A3Q4"/>
<evidence type="ECO:0000256" key="2">
    <source>
        <dbReference type="SAM" id="MobiDB-lite"/>
    </source>
</evidence>
<dbReference type="STRING" id="7217.A0A0P9A3Q4"/>
<feature type="coiled-coil region" evidence="1">
    <location>
        <begin position="59"/>
        <end position="86"/>
    </location>
</feature>
<dbReference type="InParanoid" id="A0A0P9A3Q4"/>
<proteinExistence type="predicted"/>
<reference evidence="3 4" key="1">
    <citation type="journal article" date="2007" name="Nature">
        <title>Evolution of genes and genomes on the Drosophila phylogeny.</title>
        <authorList>
            <consortium name="Drosophila 12 Genomes Consortium"/>
            <person name="Clark A.G."/>
            <person name="Eisen M.B."/>
            <person name="Smith D.R."/>
            <person name="Bergman C.M."/>
            <person name="Oliver B."/>
            <person name="Markow T.A."/>
            <person name="Kaufman T.C."/>
            <person name="Kellis M."/>
            <person name="Gelbart W."/>
            <person name="Iyer V.N."/>
            <person name="Pollard D.A."/>
            <person name="Sackton T.B."/>
            <person name="Larracuente A.M."/>
            <person name="Singh N.D."/>
            <person name="Abad J.P."/>
            <person name="Abt D.N."/>
            <person name="Adryan B."/>
            <person name="Aguade M."/>
            <person name="Akashi H."/>
            <person name="Anderson W.W."/>
            <person name="Aquadro C.F."/>
            <person name="Ardell D.H."/>
            <person name="Arguello R."/>
            <person name="Artieri C.G."/>
            <person name="Barbash D.A."/>
            <person name="Barker D."/>
            <person name="Barsanti P."/>
            <person name="Batterham P."/>
            <person name="Batzoglou S."/>
            <person name="Begun D."/>
            <person name="Bhutkar A."/>
            <person name="Blanco E."/>
            <person name="Bosak S.A."/>
            <person name="Bradley R.K."/>
            <person name="Brand A.D."/>
            <person name="Brent M.R."/>
            <person name="Brooks A.N."/>
            <person name="Brown R.H."/>
            <person name="Butlin R.K."/>
            <person name="Caggese C."/>
            <person name="Calvi B.R."/>
            <person name="Bernardo de Carvalho A."/>
            <person name="Caspi A."/>
            <person name="Castrezana S."/>
            <person name="Celniker S.E."/>
            <person name="Chang J.L."/>
            <person name="Chapple C."/>
            <person name="Chatterji S."/>
            <person name="Chinwalla A."/>
            <person name="Civetta A."/>
            <person name="Clifton S.W."/>
            <person name="Comeron J.M."/>
            <person name="Costello J.C."/>
            <person name="Coyne J.A."/>
            <person name="Daub J."/>
            <person name="David R.G."/>
            <person name="Delcher A.L."/>
            <person name="Delehaunty K."/>
            <person name="Do C.B."/>
            <person name="Ebling H."/>
            <person name="Edwards K."/>
            <person name="Eickbush T."/>
            <person name="Evans J.D."/>
            <person name="Filipski A."/>
            <person name="Findeiss S."/>
            <person name="Freyhult E."/>
            <person name="Fulton L."/>
            <person name="Fulton R."/>
            <person name="Garcia A.C."/>
            <person name="Gardiner A."/>
            <person name="Garfield D.A."/>
            <person name="Garvin B.E."/>
            <person name="Gibson G."/>
            <person name="Gilbert D."/>
            <person name="Gnerre S."/>
            <person name="Godfrey J."/>
            <person name="Good R."/>
            <person name="Gotea V."/>
            <person name="Gravely B."/>
            <person name="Greenberg A.J."/>
            <person name="Griffiths-Jones S."/>
            <person name="Gross S."/>
            <person name="Guigo R."/>
            <person name="Gustafson E.A."/>
            <person name="Haerty W."/>
            <person name="Hahn M.W."/>
            <person name="Halligan D.L."/>
            <person name="Halpern A.L."/>
            <person name="Halter G.M."/>
            <person name="Han M.V."/>
            <person name="Heger A."/>
            <person name="Hillier L."/>
            <person name="Hinrichs A.S."/>
            <person name="Holmes I."/>
            <person name="Hoskins R.A."/>
            <person name="Hubisz M.J."/>
            <person name="Hultmark D."/>
            <person name="Huntley M.A."/>
            <person name="Jaffe D.B."/>
            <person name="Jagadeeshan S."/>
            <person name="Jeck W.R."/>
            <person name="Johnson J."/>
            <person name="Jones C.D."/>
            <person name="Jordan W.C."/>
            <person name="Karpen G.H."/>
            <person name="Kataoka E."/>
            <person name="Keightley P.D."/>
            <person name="Kheradpour P."/>
            <person name="Kirkness E.F."/>
            <person name="Koerich L.B."/>
            <person name="Kristiansen K."/>
            <person name="Kudrna D."/>
            <person name="Kulathinal R.J."/>
            <person name="Kumar S."/>
            <person name="Kwok R."/>
            <person name="Lander E."/>
            <person name="Langley C.H."/>
            <person name="Lapoint R."/>
            <person name="Lazzaro B.P."/>
            <person name="Lee S.J."/>
            <person name="Levesque L."/>
            <person name="Li R."/>
            <person name="Lin C.F."/>
            <person name="Lin M.F."/>
            <person name="Lindblad-Toh K."/>
            <person name="Llopart A."/>
            <person name="Long M."/>
            <person name="Low L."/>
            <person name="Lozovsky E."/>
            <person name="Lu J."/>
            <person name="Luo M."/>
            <person name="Machado C.A."/>
            <person name="Makalowski W."/>
            <person name="Marzo M."/>
            <person name="Matsuda M."/>
            <person name="Matzkin L."/>
            <person name="McAllister B."/>
            <person name="McBride C.S."/>
            <person name="McKernan B."/>
            <person name="McKernan K."/>
            <person name="Mendez-Lago M."/>
            <person name="Minx P."/>
            <person name="Mollenhauer M.U."/>
            <person name="Montooth K."/>
            <person name="Mount S.M."/>
            <person name="Mu X."/>
            <person name="Myers E."/>
            <person name="Negre B."/>
            <person name="Newfeld S."/>
            <person name="Nielsen R."/>
            <person name="Noor M.A."/>
            <person name="O'Grady P."/>
            <person name="Pachter L."/>
            <person name="Papaceit M."/>
            <person name="Parisi M.J."/>
            <person name="Parisi M."/>
            <person name="Parts L."/>
            <person name="Pedersen J.S."/>
            <person name="Pesole G."/>
            <person name="Phillippy A.M."/>
            <person name="Ponting C.P."/>
            <person name="Pop M."/>
            <person name="Porcelli D."/>
            <person name="Powell J.R."/>
            <person name="Prohaska S."/>
            <person name="Pruitt K."/>
            <person name="Puig M."/>
            <person name="Quesneville H."/>
            <person name="Ram K.R."/>
            <person name="Rand D."/>
            <person name="Rasmussen M.D."/>
            <person name="Reed L.K."/>
            <person name="Reenan R."/>
            <person name="Reily A."/>
            <person name="Remington K.A."/>
            <person name="Rieger T.T."/>
            <person name="Ritchie M.G."/>
            <person name="Robin C."/>
            <person name="Rogers Y.H."/>
            <person name="Rohde C."/>
            <person name="Rozas J."/>
            <person name="Rubenfield M.J."/>
            <person name="Ruiz A."/>
            <person name="Russo S."/>
            <person name="Salzberg S.L."/>
            <person name="Sanchez-Gracia A."/>
            <person name="Saranga D.J."/>
            <person name="Sato H."/>
            <person name="Schaeffer S.W."/>
            <person name="Schatz M.C."/>
            <person name="Schlenke T."/>
            <person name="Schwartz R."/>
            <person name="Segarra C."/>
            <person name="Singh R.S."/>
            <person name="Sirot L."/>
            <person name="Sirota M."/>
            <person name="Sisneros N.B."/>
            <person name="Smith C.D."/>
            <person name="Smith T.F."/>
            <person name="Spieth J."/>
            <person name="Stage D.E."/>
            <person name="Stark A."/>
            <person name="Stephan W."/>
            <person name="Strausberg R.L."/>
            <person name="Strempel S."/>
            <person name="Sturgill D."/>
            <person name="Sutton G."/>
            <person name="Sutton G.G."/>
            <person name="Tao W."/>
            <person name="Teichmann S."/>
            <person name="Tobari Y.N."/>
            <person name="Tomimura Y."/>
            <person name="Tsolas J.M."/>
            <person name="Valente V.L."/>
            <person name="Venter E."/>
            <person name="Venter J.C."/>
            <person name="Vicario S."/>
            <person name="Vieira F.G."/>
            <person name="Vilella A.J."/>
            <person name="Villasante A."/>
            <person name="Walenz B."/>
            <person name="Wang J."/>
            <person name="Wasserman M."/>
            <person name="Watts T."/>
            <person name="Wilson D."/>
            <person name="Wilson R.K."/>
            <person name="Wing R.A."/>
            <person name="Wolfner M.F."/>
            <person name="Wong A."/>
            <person name="Wong G.K."/>
            <person name="Wu C.I."/>
            <person name="Wu G."/>
            <person name="Yamamoto D."/>
            <person name="Yang H.P."/>
            <person name="Yang S.P."/>
            <person name="Yorke J.A."/>
            <person name="Yoshida K."/>
            <person name="Zdobnov E."/>
            <person name="Zhang P."/>
            <person name="Zhang Y."/>
            <person name="Zimin A.V."/>
            <person name="Baldwin J."/>
            <person name="Abdouelleil A."/>
            <person name="Abdulkadir J."/>
            <person name="Abebe A."/>
            <person name="Abera B."/>
            <person name="Abreu J."/>
            <person name="Acer S.C."/>
            <person name="Aftuck L."/>
            <person name="Alexander A."/>
            <person name="An P."/>
            <person name="Anderson E."/>
            <person name="Anderson S."/>
            <person name="Arachi H."/>
            <person name="Azer M."/>
            <person name="Bachantsang P."/>
            <person name="Barry A."/>
            <person name="Bayul T."/>
            <person name="Berlin A."/>
            <person name="Bessette D."/>
            <person name="Bloom T."/>
            <person name="Blye J."/>
            <person name="Boguslavskiy L."/>
            <person name="Bonnet C."/>
            <person name="Boukhgalter B."/>
            <person name="Bourzgui I."/>
            <person name="Brown A."/>
            <person name="Cahill P."/>
            <person name="Channer S."/>
            <person name="Cheshatsang Y."/>
            <person name="Chuda L."/>
            <person name="Citroen M."/>
            <person name="Collymore A."/>
            <person name="Cooke P."/>
            <person name="Costello M."/>
            <person name="D'Aco K."/>
            <person name="Daza R."/>
            <person name="De Haan G."/>
            <person name="DeGray S."/>
            <person name="DeMaso C."/>
            <person name="Dhargay N."/>
            <person name="Dooley K."/>
            <person name="Dooley E."/>
            <person name="Doricent M."/>
            <person name="Dorje P."/>
            <person name="Dorjee K."/>
            <person name="Dupes A."/>
            <person name="Elong R."/>
            <person name="Falk J."/>
            <person name="Farina A."/>
            <person name="Faro S."/>
            <person name="Ferguson D."/>
            <person name="Fisher S."/>
            <person name="Foley C.D."/>
            <person name="Franke A."/>
            <person name="Friedrich D."/>
            <person name="Gadbois L."/>
            <person name="Gearin G."/>
            <person name="Gearin C.R."/>
            <person name="Giannoukos G."/>
            <person name="Goode T."/>
            <person name="Graham J."/>
            <person name="Grandbois E."/>
            <person name="Grewal S."/>
            <person name="Gyaltsen K."/>
            <person name="Hafez N."/>
            <person name="Hagos B."/>
            <person name="Hall J."/>
            <person name="Henson C."/>
            <person name="Hollinger A."/>
            <person name="Honan T."/>
            <person name="Huard M.D."/>
            <person name="Hughes L."/>
            <person name="Hurhula B."/>
            <person name="Husby M.E."/>
            <person name="Kamat A."/>
            <person name="Kanga B."/>
            <person name="Kashin S."/>
            <person name="Khazanovich D."/>
            <person name="Kisner P."/>
            <person name="Lance K."/>
            <person name="Lara M."/>
            <person name="Lee W."/>
            <person name="Lennon N."/>
            <person name="Letendre F."/>
            <person name="LeVine R."/>
            <person name="Lipovsky A."/>
            <person name="Liu X."/>
            <person name="Liu J."/>
            <person name="Liu S."/>
            <person name="Lokyitsang T."/>
            <person name="Lokyitsang Y."/>
            <person name="Lubonja R."/>
            <person name="Lui A."/>
            <person name="MacDonald P."/>
            <person name="Magnisalis V."/>
            <person name="Maru K."/>
            <person name="Matthews C."/>
            <person name="McCusker W."/>
            <person name="McDonough S."/>
            <person name="Mehta T."/>
            <person name="Meldrim J."/>
            <person name="Meneus L."/>
            <person name="Mihai O."/>
            <person name="Mihalev A."/>
            <person name="Mihova T."/>
            <person name="Mittelman R."/>
            <person name="Mlenga V."/>
            <person name="Montmayeur A."/>
            <person name="Mulrain L."/>
            <person name="Navidi A."/>
            <person name="Naylor J."/>
            <person name="Negash T."/>
            <person name="Nguyen T."/>
            <person name="Nguyen N."/>
            <person name="Nicol R."/>
            <person name="Norbu C."/>
            <person name="Norbu N."/>
            <person name="Novod N."/>
            <person name="O'Neill B."/>
            <person name="Osman S."/>
            <person name="Markiewicz E."/>
            <person name="Oyono O.L."/>
            <person name="Patti C."/>
            <person name="Phunkhang P."/>
            <person name="Pierre F."/>
            <person name="Priest M."/>
            <person name="Raghuraman S."/>
            <person name="Rege F."/>
            <person name="Reyes R."/>
            <person name="Rise C."/>
            <person name="Rogov P."/>
            <person name="Ross K."/>
            <person name="Ryan E."/>
            <person name="Settipalli S."/>
            <person name="Shea T."/>
            <person name="Sherpa N."/>
            <person name="Shi L."/>
            <person name="Shih D."/>
            <person name="Sparrow T."/>
            <person name="Spaulding J."/>
            <person name="Stalker J."/>
            <person name="Stange-Thomann N."/>
            <person name="Stavropoulos S."/>
            <person name="Stone C."/>
            <person name="Strader C."/>
            <person name="Tesfaye S."/>
            <person name="Thomson T."/>
            <person name="Thoulutsang Y."/>
            <person name="Thoulutsang D."/>
            <person name="Topham K."/>
            <person name="Topping I."/>
            <person name="Tsamla T."/>
            <person name="Vassiliev H."/>
            <person name="Vo A."/>
            <person name="Wangchuk T."/>
            <person name="Wangdi T."/>
            <person name="Weiand M."/>
            <person name="Wilkinson J."/>
            <person name="Wilson A."/>
            <person name="Yadav S."/>
            <person name="Young G."/>
            <person name="Yu Q."/>
            <person name="Zembek L."/>
            <person name="Zhong D."/>
            <person name="Zimmer A."/>
            <person name="Zwirko Z."/>
            <person name="Jaffe D.B."/>
            <person name="Alvarez P."/>
            <person name="Brockman W."/>
            <person name="Butler J."/>
            <person name="Chin C."/>
            <person name="Gnerre S."/>
            <person name="Grabherr M."/>
            <person name="Kleber M."/>
            <person name="Mauceli E."/>
            <person name="MacCallum I."/>
        </authorList>
    </citation>
    <scope>NUCLEOTIDE SEQUENCE [LARGE SCALE GENOMIC DNA]</scope>
    <source>
        <strain evidence="4">Tucson 14024-0371.13</strain>
    </source>
</reference>
<keyword evidence="4" id="KW-1185">Reference proteome</keyword>
<dbReference type="GeneID" id="26513663"/>
<feature type="region of interest" description="Disordered" evidence="2">
    <location>
        <begin position="1"/>
        <end position="28"/>
    </location>
</feature>
<dbReference type="EMBL" id="CH902620">
    <property type="protein sequence ID" value="KPU73182.1"/>
    <property type="molecule type" value="Genomic_DNA"/>
</dbReference>
<keyword evidence="1" id="KW-0175">Coiled coil</keyword>
<protein>
    <submittedName>
        <fullName evidence="3">Uncharacterized protein, isoform B</fullName>
    </submittedName>
</protein>
<dbReference type="Proteomes" id="UP000007801">
    <property type="component" value="Unassembled WGS sequence"/>
</dbReference>
<dbReference type="FunCoup" id="A0A0P9A3Q4">
    <property type="interactions" value="1"/>
</dbReference>
<organism evidence="3 4">
    <name type="scientific">Drosophila ananassae</name>
    <name type="common">Fruit fly</name>
    <dbReference type="NCBI Taxonomy" id="7217"/>
    <lineage>
        <taxon>Eukaryota</taxon>
        <taxon>Metazoa</taxon>
        <taxon>Ecdysozoa</taxon>
        <taxon>Arthropoda</taxon>
        <taxon>Hexapoda</taxon>
        <taxon>Insecta</taxon>
        <taxon>Pterygota</taxon>
        <taxon>Neoptera</taxon>
        <taxon>Endopterygota</taxon>
        <taxon>Diptera</taxon>
        <taxon>Brachycera</taxon>
        <taxon>Muscomorpha</taxon>
        <taxon>Ephydroidea</taxon>
        <taxon>Drosophilidae</taxon>
        <taxon>Drosophila</taxon>
        <taxon>Sophophora</taxon>
    </lineage>
</organism>
<name>A0A0P9A3Q4_DROAN</name>
<evidence type="ECO:0000256" key="1">
    <source>
        <dbReference type="SAM" id="Coils"/>
    </source>
</evidence>
<feature type="compositionally biased region" description="Basic residues" evidence="2">
    <location>
        <begin position="1"/>
        <end position="17"/>
    </location>
</feature>
<accession>A0A0P9A3Q4</accession>
<dbReference type="OrthoDB" id="8023238at2759"/>